<name>A2E6B6_TRIV3</name>
<dbReference type="OrthoDB" id="413746at2759"/>
<evidence type="ECO:0000313" key="2">
    <source>
        <dbReference type="EMBL" id="EAY11839.1"/>
    </source>
</evidence>
<keyword evidence="1" id="KW-0732">Signal</keyword>
<proteinExistence type="predicted"/>
<dbReference type="AlphaFoldDB" id="A2E6B6"/>
<dbReference type="Proteomes" id="UP000001542">
    <property type="component" value="Unassembled WGS sequence"/>
</dbReference>
<gene>
    <name evidence="2" type="ORF">TVAG_459110</name>
</gene>
<dbReference type="VEuPathDB" id="TrichDB:TVAGG3_0394760"/>
<dbReference type="KEGG" id="tva:4769797"/>
<reference evidence="2" key="2">
    <citation type="journal article" date="2007" name="Science">
        <title>Draft genome sequence of the sexually transmitted pathogen Trichomonas vaginalis.</title>
        <authorList>
            <person name="Carlton J.M."/>
            <person name="Hirt R.P."/>
            <person name="Silva J.C."/>
            <person name="Delcher A.L."/>
            <person name="Schatz M."/>
            <person name="Zhao Q."/>
            <person name="Wortman J.R."/>
            <person name="Bidwell S.L."/>
            <person name="Alsmark U.C.M."/>
            <person name="Besteiro S."/>
            <person name="Sicheritz-Ponten T."/>
            <person name="Noel C.J."/>
            <person name="Dacks J.B."/>
            <person name="Foster P.G."/>
            <person name="Simillion C."/>
            <person name="Van de Peer Y."/>
            <person name="Miranda-Saavedra D."/>
            <person name="Barton G.J."/>
            <person name="Westrop G.D."/>
            <person name="Mueller S."/>
            <person name="Dessi D."/>
            <person name="Fiori P.L."/>
            <person name="Ren Q."/>
            <person name="Paulsen I."/>
            <person name="Zhang H."/>
            <person name="Bastida-Corcuera F.D."/>
            <person name="Simoes-Barbosa A."/>
            <person name="Brown M.T."/>
            <person name="Hayes R.D."/>
            <person name="Mukherjee M."/>
            <person name="Okumura C.Y."/>
            <person name="Schneider R."/>
            <person name="Smith A.J."/>
            <person name="Vanacova S."/>
            <person name="Villalvazo M."/>
            <person name="Haas B.J."/>
            <person name="Pertea M."/>
            <person name="Feldblyum T.V."/>
            <person name="Utterback T.R."/>
            <person name="Shu C.L."/>
            <person name="Osoegawa K."/>
            <person name="de Jong P.J."/>
            <person name="Hrdy I."/>
            <person name="Horvathova L."/>
            <person name="Zubacova Z."/>
            <person name="Dolezal P."/>
            <person name="Malik S.B."/>
            <person name="Logsdon J.M. Jr."/>
            <person name="Henze K."/>
            <person name="Gupta A."/>
            <person name="Wang C.C."/>
            <person name="Dunne R.L."/>
            <person name="Upcroft J.A."/>
            <person name="Upcroft P."/>
            <person name="White O."/>
            <person name="Salzberg S.L."/>
            <person name="Tang P."/>
            <person name="Chiu C.-H."/>
            <person name="Lee Y.-S."/>
            <person name="Embley T.M."/>
            <person name="Coombs G.H."/>
            <person name="Mottram J.C."/>
            <person name="Tachezy J."/>
            <person name="Fraser-Liggett C.M."/>
            <person name="Johnson P.J."/>
        </authorList>
    </citation>
    <scope>NUCLEOTIDE SEQUENCE [LARGE SCALE GENOMIC DNA]</scope>
    <source>
        <strain evidence="2">G3</strain>
    </source>
</reference>
<dbReference type="EMBL" id="DS113312">
    <property type="protein sequence ID" value="EAY11839.1"/>
    <property type="molecule type" value="Genomic_DNA"/>
</dbReference>
<dbReference type="InParanoid" id="A2E6B6"/>
<evidence type="ECO:0000256" key="1">
    <source>
        <dbReference type="SAM" id="SignalP"/>
    </source>
</evidence>
<accession>A2E6B6</accession>
<feature type="chain" id="PRO_5002643363" evidence="1">
    <location>
        <begin position="20"/>
        <end position="375"/>
    </location>
</feature>
<evidence type="ECO:0000313" key="3">
    <source>
        <dbReference type="Proteomes" id="UP000001542"/>
    </source>
</evidence>
<organism evidence="2 3">
    <name type="scientific">Trichomonas vaginalis (strain ATCC PRA-98 / G3)</name>
    <dbReference type="NCBI Taxonomy" id="412133"/>
    <lineage>
        <taxon>Eukaryota</taxon>
        <taxon>Metamonada</taxon>
        <taxon>Parabasalia</taxon>
        <taxon>Trichomonadida</taxon>
        <taxon>Trichomonadidae</taxon>
        <taxon>Trichomonas</taxon>
    </lineage>
</organism>
<feature type="signal peptide" evidence="1">
    <location>
        <begin position="1"/>
        <end position="19"/>
    </location>
</feature>
<keyword evidence="3" id="KW-1185">Reference proteome</keyword>
<reference evidence="2" key="1">
    <citation type="submission" date="2006-10" db="EMBL/GenBank/DDBJ databases">
        <authorList>
            <person name="Amadeo P."/>
            <person name="Zhao Q."/>
            <person name="Wortman J."/>
            <person name="Fraser-Liggett C."/>
            <person name="Carlton J."/>
        </authorList>
    </citation>
    <scope>NUCLEOTIDE SEQUENCE</scope>
    <source>
        <strain evidence="2">G3</strain>
    </source>
</reference>
<dbReference type="RefSeq" id="XP_001324062.1">
    <property type="nucleotide sequence ID" value="XM_001324027.1"/>
</dbReference>
<sequence length="375" mass="44244">MTLLLILCILQQNFIPTGSNIFGREYYWTFPLDLEKFNNEQYKLSYFNDTGECDLCNFTVRNEKNNSSPRDLLLAATRYKLENIHFLVRSLRHTGSKCTVAYLLDTIAYHRITAKDRFYLEKCGVQLINMGDAEYTNKTDVWSSMYLWMEYVIYSNPHKFDRILKVDMYDVIFQGDPFDKSIKPDTFYMISEAGPIGKHSMSKEFIAQVDDIIPHPSKYLEGKYFLSSGVAFGTEDVFLKSLNAFFTLWKWSRGWDDQSVFNAAIYSGIFDYYKIKTETLRKSEYVYHMWYTQTPIHRLGNVTSKFDRSYAHIIHNSYLSGILLYESEIYCPKDDPELRYFYTKDRFLCKTEDFMLTCIDHNYNEDGTLIELNFG</sequence>
<protein>
    <submittedName>
        <fullName evidence="2">Uncharacterized protein</fullName>
    </submittedName>
</protein>
<dbReference type="VEuPathDB" id="TrichDB:TVAG_459110"/>